<dbReference type="InterPro" id="IPR036661">
    <property type="entry name" value="Luciferase-like_sf"/>
</dbReference>
<dbReference type="GO" id="GO:0005829">
    <property type="term" value="C:cytosol"/>
    <property type="evidence" value="ECO:0007669"/>
    <property type="project" value="TreeGrafter"/>
</dbReference>
<dbReference type="Pfam" id="PF00296">
    <property type="entry name" value="Bac_luciferase"/>
    <property type="match status" value="1"/>
</dbReference>
<evidence type="ECO:0000313" key="4">
    <source>
        <dbReference type="Proteomes" id="UP000020561"/>
    </source>
</evidence>
<dbReference type="GO" id="GO:0016705">
    <property type="term" value="F:oxidoreductase activity, acting on paired donors, with incorporation or reduction of molecular oxygen"/>
    <property type="evidence" value="ECO:0007669"/>
    <property type="project" value="InterPro"/>
</dbReference>
<dbReference type="NCBIfam" id="TIGR03620">
    <property type="entry name" value="F420_MSMEG_4141"/>
    <property type="match status" value="1"/>
</dbReference>
<gene>
    <name evidence="3" type="ORF">I545_0072</name>
</gene>
<feature type="domain" description="Luciferase-like" evidence="2">
    <location>
        <begin position="78"/>
        <end position="162"/>
    </location>
</feature>
<dbReference type="Gene3D" id="3.20.20.30">
    <property type="entry name" value="Luciferase-like domain"/>
    <property type="match status" value="2"/>
</dbReference>
<dbReference type="Proteomes" id="UP000020561">
    <property type="component" value="Unassembled WGS sequence"/>
</dbReference>
<dbReference type="EMBL" id="JAOA01000001">
    <property type="protein sequence ID" value="EUA21050.1"/>
    <property type="molecule type" value="Genomic_DNA"/>
</dbReference>
<evidence type="ECO:0000256" key="1">
    <source>
        <dbReference type="SAM" id="MobiDB-lite"/>
    </source>
</evidence>
<dbReference type="InterPro" id="IPR050766">
    <property type="entry name" value="Bact_Lucif_Oxidored"/>
</dbReference>
<protein>
    <submittedName>
        <fullName evidence="3">F420-dependent oxidoreductase family protein</fullName>
    </submittedName>
</protein>
<dbReference type="PATRIC" id="fig|1299326.3.peg.70"/>
<name>X7ZQU4_MYCKA</name>
<feature type="region of interest" description="Disordered" evidence="1">
    <location>
        <begin position="1"/>
        <end position="74"/>
    </location>
</feature>
<feature type="compositionally biased region" description="Polar residues" evidence="1">
    <location>
        <begin position="42"/>
        <end position="61"/>
    </location>
</feature>
<evidence type="ECO:0000259" key="2">
    <source>
        <dbReference type="Pfam" id="PF00296"/>
    </source>
</evidence>
<sequence>MPRPTQNPTGIDRNRPESTGIDPNRPESTGIACPDRRVGPTVTDSAPSAPNAPEDQTSSAAGNPDLGRFGSFGRGVTPQQAKEIEALGYGAVWVGGSPPAELAWVEPILEATTTLHVATGIVNIWSAAAKPVAESFQRIDRAYPGRFLLGIGVGHPEATAEYRKPYDALVQYLDQLDEYGVPADRRVVAALGPRVLKLSAERSAGAHPYLTTPEHTAQARELIGPSAFLAPEHKVVLTTDSEQARSVGRKALDIYFNLANYRNNWKRLGFSDDDIARPGSDRLVDAVVAHGTPEAIAARLKQHLDAGADHVPVQVLTKAENLIPALAELAGPLGLTPS</sequence>
<proteinExistence type="predicted"/>
<dbReference type="SUPFAM" id="SSF51679">
    <property type="entry name" value="Bacterial luciferase-like"/>
    <property type="match status" value="1"/>
</dbReference>
<reference evidence="3 4" key="1">
    <citation type="submission" date="2013-12" db="EMBL/GenBank/DDBJ databases">
        <authorList>
            <person name="Brown-Elliot B."/>
            <person name="Wallace R."/>
            <person name="Lenaerts A."/>
            <person name="Ordway D."/>
            <person name="DeGroote M.A."/>
            <person name="Parker T."/>
            <person name="Sizemore C."/>
            <person name="Tallon L.J."/>
            <person name="Sadzewicz L.K."/>
            <person name="Sengamalay N."/>
            <person name="Fraser C.M."/>
            <person name="Hine E."/>
            <person name="Shefchek K.A."/>
            <person name="Das S.P."/>
            <person name="Tettelin H."/>
        </authorList>
    </citation>
    <scope>NUCLEOTIDE SEQUENCE [LARGE SCALE GENOMIC DNA]</scope>
    <source>
        <strain evidence="3 4">662</strain>
    </source>
</reference>
<comment type="caution">
    <text evidence="3">The sequence shown here is derived from an EMBL/GenBank/DDBJ whole genome shotgun (WGS) entry which is preliminary data.</text>
</comment>
<evidence type="ECO:0000313" key="3">
    <source>
        <dbReference type="EMBL" id="EUA21050.1"/>
    </source>
</evidence>
<accession>X7ZQU4</accession>
<dbReference type="AlphaFoldDB" id="X7ZQU4"/>
<organism evidence="3 4">
    <name type="scientific">Mycobacterium kansasii 662</name>
    <dbReference type="NCBI Taxonomy" id="1299326"/>
    <lineage>
        <taxon>Bacteria</taxon>
        <taxon>Bacillati</taxon>
        <taxon>Actinomycetota</taxon>
        <taxon>Actinomycetes</taxon>
        <taxon>Mycobacteriales</taxon>
        <taxon>Mycobacteriaceae</taxon>
        <taxon>Mycobacterium</taxon>
    </lineage>
</organism>
<dbReference type="InterPro" id="IPR019922">
    <property type="entry name" value="Lucif-like_OxRdatse_MSMEG_4141"/>
</dbReference>
<dbReference type="InterPro" id="IPR011251">
    <property type="entry name" value="Luciferase-like_dom"/>
</dbReference>
<dbReference type="PANTHER" id="PTHR30137">
    <property type="entry name" value="LUCIFERASE-LIKE MONOOXYGENASE"/>
    <property type="match status" value="1"/>
</dbReference>
<dbReference type="PANTHER" id="PTHR30137:SF18">
    <property type="entry name" value="CONSERVED PROTEIN"/>
    <property type="match status" value="1"/>
</dbReference>